<reference evidence="3" key="1">
    <citation type="submission" date="2021-02" db="EMBL/GenBank/DDBJ databases">
        <authorList>
            <person name="Nowell W R."/>
        </authorList>
    </citation>
    <scope>NUCLEOTIDE SEQUENCE</scope>
</reference>
<evidence type="ECO:0000313" key="4">
    <source>
        <dbReference type="EMBL" id="CAF1640039.1"/>
    </source>
</evidence>
<comment type="caution">
    <text evidence="3">The sequence shown here is derived from an EMBL/GenBank/DDBJ whole genome shotgun (WGS) entry which is preliminary data.</text>
</comment>
<evidence type="ECO:0000256" key="1">
    <source>
        <dbReference type="SAM" id="Coils"/>
    </source>
</evidence>
<evidence type="ECO:0000313" key="6">
    <source>
        <dbReference type="Proteomes" id="UP000663870"/>
    </source>
</evidence>
<dbReference type="Proteomes" id="UP000663854">
    <property type="component" value="Unassembled WGS sequence"/>
</dbReference>
<feature type="compositionally biased region" description="Acidic residues" evidence="2">
    <location>
        <begin position="81"/>
        <end position="118"/>
    </location>
</feature>
<proteinExistence type="predicted"/>
<dbReference type="EMBL" id="CAJNOH010007302">
    <property type="protein sequence ID" value="CAF1454492.1"/>
    <property type="molecule type" value="Genomic_DNA"/>
</dbReference>
<evidence type="ECO:0000256" key="2">
    <source>
        <dbReference type="SAM" id="MobiDB-lite"/>
    </source>
</evidence>
<keyword evidence="6" id="KW-1185">Reference proteome</keyword>
<sequence>MSRQQALEKKITQNISSILAIDNKLKEQQHKLLNENTQEVKNQIDEEIINLLKQRDGYAAENNNLEEQIIHMDEANAGENDAAEGENDATEGENDANEGENDVNEGENDANEDSDKEN</sequence>
<evidence type="ECO:0000313" key="5">
    <source>
        <dbReference type="Proteomes" id="UP000663854"/>
    </source>
</evidence>
<evidence type="ECO:0000313" key="3">
    <source>
        <dbReference type="EMBL" id="CAF1454492.1"/>
    </source>
</evidence>
<feature type="region of interest" description="Disordered" evidence="2">
    <location>
        <begin position="68"/>
        <end position="118"/>
    </location>
</feature>
<organism evidence="3 5">
    <name type="scientific">Rotaria sordida</name>
    <dbReference type="NCBI Taxonomy" id="392033"/>
    <lineage>
        <taxon>Eukaryota</taxon>
        <taxon>Metazoa</taxon>
        <taxon>Spiralia</taxon>
        <taxon>Gnathifera</taxon>
        <taxon>Rotifera</taxon>
        <taxon>Eurotatoria</taxon>
        <taxon>Bdelloidea</taxon>
        <taxon>Philodinida</taxon>
        <taxon>Philodinidae</taxon>
        <taxon>Rotaria</taxon>
    </lineage>
</organism>
<dbReference type="AlphaFoldDB" id="A0A815PUV9"/>
<keyword evidence="1" id="KW-0175">Coiled coil</keyword>
<gene>
    <name evidence="4" type="ORF">JXQ802_LOCUS53054</name>
    <name evidence="3" type="ORF">PYM288_LOCUS36688</name>
</gene>
<feature type="coiled-coil region" evidence="1">
    <location>
        <begin position="23"/>
        <end position="68"/>
    </location>
</feature>
<name>A0A815PUV9_9BILA</name>
<dbReference type="Proteomes" id="UP000663870">
    <property type="component" value="Unassembled WGS sequence"/>
</dbReference>
<dbReference type="EMBL" id="CAJNOL010008947">
    <property type="protein sequence ID" value="CAF1640039.1"/>
    <property type="molecule type" value="Genomic_DNA"/>
</dbReference>
<protein>
    <submittedName>
        <fullName evidence="3">Uncharacterized protein</fullName>
    </submittedName>
</protein>
<accession>A0A815PUV9</accession>